<reference evidence="4 5" key="2">
    <citation type="journal article" date="2010" name="Nucleic Acids Res.">
        <title>BeetleBase in 2010: revisions to provide comprehensive genomic information for Tribolium castaneum.</title>
        <authorList>
            <person name="Kim H.S."/>
            <person name="Murphy T."/>
            <person name="Xia J."/>
            <person name="Caragea D."/>
            <person name="Park Y."/>
            <person name="Beeman R.W."/>
            <person name="Lorenzen M.D."/>
            <person name="Butcher S."/>
            <person name="Manak J.R."/>
            <person name="Brown S.J."/>
        </authorList>
    </citation>
    <scope>GENOME REANNOTATION</scope>
    <source>
        <strain evidence="4 5">Georgia GA2</strain>
    </source>
</reference>
<feature type="coiled-coil region" evidence="1">
    <location>
        <begin position="153"/>
        <end position="184"/>
    </location>
</feature>
<dbReference type="InParanoid" id="D6WYG9"/>
<name>D6WYG9_TRICA</name>
<dbReference type="Proteomes" id="UP000007266">
    <property type="component" value="Linkage group 8"/>
</dbReference>
<evidence type="ECO:0000313" key="4">
    <source>
        <dbReference type="EMBL" id="EFA08979.1"/>
    </source>
</evidence>
<dbReference type="OMA" id="CFMEMSG"/>
<feature type="transmembrane region" description="Helical" evidence="2">
    <location>
        <begin position="255"/>
        <end position="274"/>
    </location>
</feature>
<keyword evidence="2" id="KW-0472">Membrane</keyword>
<dbReference type="eggNOG" id="ENOG502QR0N">
    <property type="taxonomic scope" value="Eukaryota"/>
</dbReference>
<keyword evidence="1" id="KW-0175">Coiled coil</keyword>
<proteinExistence type="predicted"/>
<feature type="transmembrane region" description="Helical" evidence="2">
    <location>
        <begin position="223"/>
        <end position="243"/>
    </location>
</feature>
<gene>
    <name evidence="4" type="primary">AUGUSTUS-3.0.2_06686</name>
    <name evidence="4" type="ORF">TcasGA2_TC006686</name>
</gene>
<dbReference type="EMBL" id="KQ971362">
    <property type="protein sequence ID" value="EFA08979.1"/>
    <property type="molecule type" value="Genomic_DNA"/>
</dbReference>
<dbReference type="PANTHER" id="PTHR33538:SF2">
    <property type="entry name" value="PROTEIN GAMETE EXPRESSED 1"/>
    <property type="match status" value="1"/>
</dbReference>
<evidence type="ECO:0000256" key="2">
    <source>
        <dbReference type="SAM" id="Phobius"/>
    </source>
</evidence>
<dbReference type="AlphaFoldDB" id="D6WYG9"/>
<dbReference type="PANTHER" id="PTHR33538">
    <property type="entry name" value="PROTEIN GAMETE EXPRESSED 1"/>
    <property type="match status" value="1"/>
</dbReference>
<dbReference type="InterPro" id="IPR040346">
    <property type="entry name" value="GEX1/Brambleberry"/>
</dbReference>
<feature type="transmembrane region" description="Helical" evidence="2">
    <location>
        <begin position="289"/>
        <end position="310"/>
    </location>
</feature>
<protein>
    <submittedName>
        <fullName evidence="4">Uncharacterized protein</fullName>
    </submittedName>
</protein>
<dbReference type="HOGENOM" id="CLU_048188_0_0_1"/>
<keyword evidence="3" id="KW-0732">Signal</keyword>
<evidence type="ECO:0000313" key="5">
    <source>
        <dbReference type="Proteomes" id="UP000007266"/>
    </source>
</evidence>
<reference evidence="4 5" key="1">
    <citation type="journal article" date="2008" name="Nature">
        <title>The genome of the model beetle and pest Tribolium castaneum.</title>
        <authorList>
            <consortium name="Tribolium Genome Sequencing Consortium"/>
            <person name="Richards S."/>
            <person name="Gibbs R.A."/>
            <person name="Weinstock G.M."/>
            <person name="Brown S.J."/>
            <person name="Denell R."/>
            <person name="Beeman R.W."/>
            <person name="Gibbs R."/>
            <person name="Beeman R.W."/>
            <person name="Brown S.J."/>
            <person name="Bucher G."/>
            <person name="Friedrich M."/>
            <person name="Grimmelikhuijzen C.J."/>
            <person name="Klingler M."/>
            <person name="Lorenzen M."/>
            <person name="Richards S."/>
            <person name="Roth S."/>
            <person name="Schroder R."/>
            <person name="Tautz D."/>
            <person name="Zdobnov E.M."/>
            <person name="Muzny D."/>
            <person name="Gibbs R.A."/>
            <person name="Weinstock G.M."/>
            <person name="Attaway T."/>
            <person name="Bell S."/>
            <person name="Buhay C.J."/>
            <person name="Chandrabose M.N."/>
            <person name="Chavez D."/>
            <person name="Clerk-Blankenburg K.P."/>
            <person name="Cree A."/>
            <person name="Dao M."/>
            <person name="Davis C."/>
            <person name="Chacko J."/>
            <person name="Dinh H."/>
            <person name="Dugan-Rocha S."/>
            <person name="Fowler G."/>
            <person name="Garner T.T."/>
            <person name="Garnes J."/>
            <person name="Gnirke A."/>
            <person name="Hawes A."/>
            <person name="Hernandez J."/>
            <person name="Hines S."/>
            <person name="Holder M."/>
            <person name="Hume J."/>
            <person name="Jhangiani S.N."/>
            <person name="Joshi V."/>
            <person name="Khan Z.M."/>
            <person name="Jackson L."/>
            <person name="Kovar C."/>
            <person name="Kowis A."/>
            <person name="Lee S."/>
            <person name="Lewis L.R."/>
            <person name="Margolis J."/>
            <person name="Morgan M."/>
            <person name="Nazareth L.V."/>
            <person name="Nguyen N."/>
            <person name="Okwuonu G."/>
            <person name="Parker D."/>
            <person name="Richards S."/>
            <person name="Ruiz S.J."/>
            <person name="Santibanez J."/>
            <person name="Savard J."/>
            <person name="Scherer S.E."/>
            <person name="Schneider B."/>
            <person name="Sodergren E."/>
            <person name="Tautz D."/>
            <person name="Vattahil S."/>
            <person name="Villasana D."/>
            <person name="White C.S."/>
            <person name="Wright R."/>
            <person name="Park Y."/>
            <person name="Beeman R.W."/>
            <person name="Lord J."/>
            <person name="Oppert B."/>
            <person name="Lorenzen M."/>
            <person name="Brown S."/>
            <person name="Wang L."/>
            <person name="Savard J."/>
            <person name="Tautz D."/>
            <person name="Richards S."/>
            <person name="Weinstock G."/>
            <person name="Gibbs R.A."/>
            <person name="Liu Y."/>
            <person name="Worley K."/>
            <person name="Weinstock G."/>
            <person name="Elsik C.G."/>
            <person name="Reese J.T."/>
            <person name="Elhaik E."/>
            <person name="Landan G."/>
            <person name="Graur D."/>
            <person name="Arensburger P."/>
            <person name="Atkinson P."/>
            <person name="Beeman R.W."/>
            <person name="Beidler J."/>
            <person name="Brown S.J."/>
            <person name="Demuth J.P."/>
            <person name="Drury D.W."/>
            <person name="Du Y.Z."/>
            <person name="Fujiwara H."/>
            <person name="Lorenzen M."/>
            <person name="Maselli V."/>
            <person name="Osanai M."/>
            <person name="Park Y."/>
            <person name="Robertson H.M."/>
            <person name="Tu Z."/>
            <person name="Wang J.J."/>
            <person name="Wang S."/>
            <person name="Richards S."/>
            <person name="Song H."/>
            <person name="Zhang L."/>
            <person name="Sodergren E."/>
            <person name="Werner D."/>
            <person name="Stanke M."/>
            <person name="Morgenstern B."/>
            <person name="Solovyev V."/>
            <person name="Kosarev P."/>
            <person name="Brown G."/>
            <person name="Chen H.C."/>
            <person name="Ermolaeva O."/>
            <person name="Hlavina W."/>
            <person name="Kapustin Y."/>
            <person name="Kiryutin B."/>
            <person name="Kitts P."/>
            <person name="Maglott D."/>
            <person name="Pruitt K."/>
            <person name="Sapojnikov V."/>
            <person name="Souvorov A."/>
            <person name="Mackey A.J."/>
            <person name="Waterhouse R.M."/>
            <person name="Wyder S."/>
            <person name="Zdobnov E.M."/>
            <person name="Zdobnov E.M."/>
            <person name="Wyder S."/>
            <person name="Kriventseva E.V."/>
            <person name="Kadowaki T."/>
            <person name="Bork P."/>
            <person name="Aranda M."/>
            <person name="Bao R."/>
            <person name="Beermann A."/>
            <person name="Berns N."/>
            <person name="Bolognesi R."/>
            <person name="Bonneton F."/>
            <person name="Bopp D."/>
            <person name="Brown S.J."/>
            <person name="Bucher G."/>
            <person name="Butts T."/>
            <person name="Chaumot A."/>
            <person name="Denell R.E."/>
            <person name="Ferrier D.E."/>
            <person name="Friedrich M."/>
            <person name="Gordon C.M."/>
            <person name="Jindra M."/>
            <person name="Klingler M."/>
            <person name="Lan Q."/>
            <person name="Lattorff H.M."/>
            <person name="Laudet V."/>
            <person name="von Levetsow C."/>
            <person name="Liu Z."/>
            <person name="Lutz R."/>
            <person name="Lynch J.A."/>
            <person name="da Fonseca R.N."/>
            <person name="Posnien N."/>
            <person name="Reuter R."/>
            <person name="Roth S."/>
            <person name="Savard J."/>
            <person name="Schinko J.B."/>
            <person name="Schmitt C."/>
            <person name="Schoppmeier M."/>
            <person name="Schroder R."/>
            <person name="Shippy T.D."/>
            <person name="Simonnet F."/>
            <person name="Marques-Souza H."/>
            <person name="Tautz D."/>
            <person name="Tomoyasu Y."/>
            <person name="Trauner J."/>
            <person name="Van der Zee M."/>
            <person name="Vervoort M."/>
            <person name="Wittkopp N."/>
            <person name="Wimmer E.A."/>
            <person name="Yang X."/>
            <person name="Jones A.K."/>
            <person name="Sattelle D.B."/>
            <person name="Ebert P.R."/>
            <person name="Nelson D."/>
            <person name="Scott J.G."/>
            <person name="Beeman R.W."/>
            <person name="Muthukrishnan S."/>
            <person name="Kramer K.J."/>
            <person name="Arakane Y."/>
            <person name="Beeman R.W."/>
            <person name="Zhu Q."/>
            <person name="Hogenkamp D."/>
            <person name="Dixit R."/>
            <person name="Oppert B."/>
            <person name="Jiang H."/>
            <person name="Zou Z."/>
            <person name="Marshall J."/>
            <person name="Elpidina E."/>
            <person name="Vinokurov K."/>
            <person name="Oppert C."/>
            <person name="Zou Z."/>
            <person name="Evans J."/>
            <person name="Lu Z."/>
            <person name="Zhao P."/>
            <person name="Sumathipala N."/>
            <person name="Altincicek B."/>
            <person name="Vilcinskas A."/>
            <person name="Williams M."/>
            <person name="Hultmark D."/>
            <person name="Hetru C."/>
            <person name="Jiang H."/>
            <person name="Grimmelikhuijzen C.J."/>
            <person name="Hauser F."/>
            <person name="Cazzamali G."/>
            <person name="Williamson M."/>
            <person name="Park Y."/>
            <person name="Li B."/>
            <person name="Tanaka Y."/>
            <person name="Predel R."/>
            <person name="Neupert S."/>
            <person name="Schachtner J."/>
            <person name="Verleyen P."/>
            <person name="Raible F."/>
            <person name="Bork P."/>
            <person name="Friedrich M."/>
            <person name="Walden K.K."/>
            <person name="Robertson H.M."/>
            <person name="Angeli S."/>
            <person name="Foret S."/>
            <person name="Bucher G."/>
            <person name="Schuetz S."/>
            <person name="Maleszka R."/>
            <person name="Wimmer E.A."/>
            <person name="Beeman R.W."/>
            <person name="Lorenzen M."/>
            <person name="Tomoyasu Y."/>
            <person name="Miller S.C."/>
            <person name="Grossmann D."/>
            <person name="Bucher G."/>
        </authorList>
    </citation>
    <scope>NUCLEOTIDE SEQUENCE [LARGE SCALE GENOMIC DNA]</scope>
    <source>
        <strain evidence="4 5">Georgia GA2</strain>
    </source>
</reference>
<evidence type="ECO:0000256" key="3">
    <source>
        <dbReference type="SAM" id="SignalP"/>
    </source>
</evidence>
<feature type="signal peptide" evidence="3">
    <location>
        <begin position="1"/>
        <end position="19"/>
    </location>
</feature>
<dbReference type="PhylomeDB" id="D6WYG9"/>
<sequence length="419" mass="49248">MLFKVLETFIMYVLVCALAFDDIFVDGNDSQEMIEQGRTQYQLLREKGNLPRYGTCWKGALEHVEDGCKNLSEDTQSDMALHITNCFLEMSGHETYNCELDKKPNLRSICISSMSDRAFHVYTEFYTHVQNICWFLRGQIWYETISENSFKVGKRLEESAKNQEELLEAQKESLEIQKKVLKQEKLLEEVLGDLYVSTKAHQEILGVLARSVAKFQTWVIGEVSWFDSIVFYVISGLFVFMFTAIKRTASARLPLLMILFANLVIERFICYFLVTDDALVDSRILYDAIYSYIWYCRYFFIFLSVLYFFYHFYNYKDLMLENNKFLQTISKQNTKILELLQGFNNNFRERTPKSDINFINESLHCNGFLKKSNVDFDESGSSTYSEKIRGRRTYLKNLTVTETHSRYNLRSKQNTPDLN</sequence>
<organism evidence="4 5">
    <name type="scientific">Tribolium castaneum</name>
    <name type="common">Red flour beetle</name>
    <dbReference type="NCBI Taxonomy" id="7070"/>
    <lineage>
        <taxon>Eukaryota</taxon>
        <taxon>Metazoa</taxon>
        <taxon>Ecdysozoa</taxon>
        <taxon>Arthropoda</taxon>
        <taxon>Hexapoda</taxon>
        <taxon>Insecta</taxon>
        <taxon>Pterygota</taxon>
        <taxon>Neoptera</taxon>
        <taxon>Endopterygota</taxon>
        <taxon>Coleoptera</taxon>
        <taxon>Polyphaga</taxon>
        <taxon>Cucujiformia</taxon>
        <taxon>Tenebrionidae</taxon>
        <taxon>Tenebrionidae incertae sedis</taxon>
        <taxon>Tribolium</taxon>
    </lineage>
</organism>
<feature type="chain" id="PRO_5003090073" evidence="3">
    <location>
        <begin position="20"/>
        <end position="419"/>
    </location>
</feature>
<keyword evidence="5" id="KW-1185">Reference proteome</keyword>
<accession>D6WYG9</accession>
<evidence type="ECO:0000256" key="1">
    <source>
        <dbReference type="SAM" id="Coils"/>
    </source>
</evidence>
<keyword evidence="2" id="KW-0812">Transmembrane</keyword>
<keyword evidence="2" id="KW-1133">Transmembrane helix</keyword>
<dbReference type="STRING" id="7070.D6WYG9"/>